<feature type="region of interest" description="Disordered" evidence="1">
    <location>
        <begin position="23"/>
        <end position="42"/>
    </location>
</feature>
<gene>
    <name evidence="3" type="ORF">SAMN05421780_102442</name>
</gene>
<keyword evidence="2" id="KW-0732">Signal</keyword>
<feature type="compositionally biased region" description="Basic residues" evidence="1">
    <location>
        <begin position="29"/>
        <end position="38"/>
    </location>
</feature>
<feature type="chain" id="PRO_5011675520" evidence="2">
    <location>
        <begin position="21"/>
        <end position="80"/>
    </location>
</feature>
<reference evidence="3 4" key="1">
    <citation type="submission" date="2016-10" db="EMBL/GenBank/DDBJ databases">
        <authorList>
            <person name="de Groot N.N."/>
        </authorList>
    </citation>
    <scope>NUCLEOTIDE SEQUENCE [LARGE SCALE GENOMIC DNA]</scope>
    <source>
        <strain evidence="3 4">DSM 6793</strain>
    </source>
</reference>
<dbReference type="OrthoDB" id="680412at2"/>
<feature type="signal peptide" evidence="2">
    <location>
        <begin position="1"/>
        <end position="20"/>
    </location>
</feature>
<name>A0A1I1G477_9BACT</name>
<protein>
    <submittedName>
        <fullName evidence="3">Uncharacterized protein</fullName>
    </submittedName>
</protein>
<dbReference type="AlphaFoldDB" id="A0A1I1G477"/>
<evidence type="ECO:0000313" key="3">
    <source>
        <dbReference type="EMBL" id="SFC06311.1"/>
    </source>
</evidence>
<dbReference type="STRING" id="927664.SAMN05421780_102442"/>
<accession>A0A1I1G477</accession>
<dbReference type="EMBL" id="FOLE01000002">
    <property type="protein sequence ID" value="SFC06311.1"/>
    <property type="molecule type" value="Genomic_DNA"/>
</dbReference>
<evidence type="ECO:0000256" key="2">
    <source>
        <dbReference type="SAM" id="SignalP"/>
    </source>
</evidence>
<keyword evidence="4" id="KW-1185">Reference proteome</keyword>
<evidence type="ECO:0000313" key="4">
    <source>
        <dbReference type="Proteomes" id="UP000199514"/>
    </source>
</evidence>
<evidence type="ECO:0000256" key="1">
    <source>
        <dbReference type="SAM" id="MobiDB-lite"/>
    </source>
</evidence>
<organism evidence="3 4">
    <name type="scientific">Flexibacter flexilis DSM 6793</name>
    <dbReference type="NCBI Taxonomy" id="927664"/>
    <lineage>
        <taxon>Bacteria</taxon>
        <taxon>Pseudomonadati</taxon>
        <taxon>Bacteroidota</taxon>
        <taxon>Cytophagia</taxon>
        <taxon>Cytophagales</taxon>
        <taxon>Flexibacteraceae</taxon>
        <taxon>Flexibacter</taxon>
    </lineage>
</organism>
<sequence>MKNVMWSMALVASICIGAFAQNETPKQQTKSKKMKVKTAKMPVKTQEKSHVCTQACHDEGHCVYVHGEKEHNCTAACKKM</sequence>
<dbReference type="Proteomes" id="UP000199514">
    <property type="component" value="Unassembled WGS sequence"/>
</dbReference>
<proteinExistence type="predicted"/>
<dbReference type="RefSeq" id="WP_091509236.1">
    <property type="nucleotide sequence ID" value="NZ_FOLE01000002.1"/>
</dbReference>